<name>A0A0F9GKQ7_9ZZZZ</name>
<organism evidence="1">
    <name type="scientific">marine sediment metagenome</name>
    <dbReference type="NCBI Taxonomy" id="412755"/>
    <lineage>
        <taxon>unclassified sequences</taxon>
        <taxon>metagenomes</taxon>
        <taxon>ecological metagenomes</taxon>
    </lineage>
</organism>
<dbReference type="EMBL" id="LAZR01017691">
    <property type="protein sequence ID" value="KKL99378.1"/>
    <property type="molecule type" value="Genomic_DNA"/>
</dbReference>
<dbReference type="AlphaFoldDB" id="A0A0F9GKQ7"/>
<reference evidence="1" key="1">
    <citation type="journal article" date="2015" name="Nature">
        <title>Complex archaea that bridge the gap between prokaryotes and eukaryotes.</title>
        <authorList>
            <person name="Spang A."/>
            <person name="Saw J.H."/>
            <person name="Jorgensen S.L."/>
            <person name="Zaremba-Niedzwiedzka K."/>
            <person name="Martijn J."/>
            <person name="Lind A.E."/>
            <person name="van Eijk R."/>
            <person name="Schleper C."/>
            <person name="Guy L."/>
            <person name="Ettema T.J."/>
        </authorList>
    </citation>
    <scope>NUCLEOTIDE SEQUENCE</scope>
</reference>
<accession>A0A0F9GKQ7</accession>
<comment type="caution">
    <text evidence="1">The sequence shown here is derived from an EMBL/GenBank/DDBJ whole genome shotgun (WGS) entry which is preliminary data.</text>
</comment>
<evidence type="ECO:0000313" key="1">
    <source>
        <dbReference type="EMBL" id="KKL99378.1"/>
    </source>
</evidence>
<proteinExistence type="predicted"/>
<protein>
    <submittedName>
        <fullName evidence="1">Uncharacterized protein</fullName>
    </submittedName>
</protein>
<gene>
    <name evidence="1" type="ORF">LCGC14_1814970</name>
</gene>
<feature type="non-terminal residue" evidence="1">
    <location>
        <position position="1"/>
    </location>
</feature>
<sequence>VTVVPPALASVLGVSDPTVAPSGRVILTPTSVSVVWSVVTPVVLRISEAGTVDVLTVQVTYSGLEKVEVLYDPLQLVVVDSGPRQTVNVKIGV</sequence>